<protein>
    <submittedName>
        <fullName evidence="3">Response regulator</fullName>
    </submittedName>
</protein>
<dbReference type="GO" id="GO:0000160">
    <property type="term" value="P:phosphorelay signal transduction system"/>
    <property type="evidence" value="ECO:0007669"/>
    <property type="project" value="InterPro"/>
</dbReference>
<dbReference type="PROSITE" id="PS50110">
    <property type="entry name" value="RESPONSE_REGULATORY"/>
    <property type="match status" value="1"/>
</dbReference>
<evidence type="ECO:0000256" key="1">
    <source>
        <dbReference type="PROSITE-ProRule" id="PRU00169"/>
    </source>
</evidence>
<dbReference type="Proteomes" id="UP000516305">
    <property type="component" value="Chromosome"/>
</dbReference>
<evidence type="ECO:0000259" key="2">
    <source>
        <dbReference type="PROSITE" id="PS50110"/>
    </source>
</evidence>
<reference evidence="3 4" key="1">
    <citation type="submission" date="2020-08" db="EMBL/GenBank/DDBJ databases">
        <title>Croceimicrobium hydrocarbonivorans gen. nov., sp. nov., a novel marine bacterium isolated from a bacterial consortium that degrades polyethylene terephthalate.</title>
        <authorList>
            <person name="Liu R."/>
        </authorList>
    </citation>
    <scope>NUCLEOTIDE SEQUENCE [LARGE SCALE GENOMIC DNA]</scope>
    <source>
        <strain evidence="3 4">A20-9</strain>
    </source>
</reference>
<dbReference type="InterPro" id="IPR001789">
    <property type="entry name" value="Sig_transdc_resp-reg_receiver"/>
</dbReference>
<dbReference type="InterPro" id="IPR011006">
    <property type="entry name" value="CheY-like_superfamily"/>
</dbReference>
<dbReference type="InterPro" id="IPR052893">
    <property type="entry name" value="TCS_response_regulator"/>
</dbReference>
<accession>A0A7H0VFT5</accession>
<feature type="modified residue" description="4-aspartylphosphate" evidence="1">
    <location>
        <position position="63"/>
    </location>
</feature>
<dbReference type="Gene3D" id="3.40.50.2300">
    <property type="match status" value="1"/>
</dbReference>
<dbReference type="EMBL" id="CP060139">
    <property type="protein sequence ID" value="QNR24583.1"/>
    <property type="molecule type" value="Genomic_DNA"/>
</dbReference>
<sequence length="130" mass="14892">MKKVNLACLVEDDPIHVFITKKQLEIIGLAENLMVCKNGKEAYDKMQAIIKAGESLPELILLDLNMPIWDGWRFLEEFIKIPARQQIIIFILTSSTSKADMKKAEEFNLRSNYLVKPVTLESLKDALEQI</sequence>
<dbReference type="SMART" id="SM00448">
    <property type="entry name" value="REC"/>
    <property type="match status" value="1"/>
</dbReference>
<feature type="domain" description="Response regulatory" evidence="2">
    <location>
        <begin position="6"/>
        <end position="130"/>
    </location>
</feature>
<keyword evidence="4" id="KW-1185">Reference proteome</keyword>
<evidence type="ECO:0000313" key="3">
    <source>
        <dbReference type="EMBL" id="QNR24583.1"/>
    </source>
</evidence>
<organism evidence="3 4">
    <name type="scientific">Croceimicrobium hydrocarbonivorans</name>
    <dbReference type="NCBI Taxonomy" id="2761580"/>
    <lineage>
        <taxon>Bacteria</taxon>
        <taxon>Pseudomonadati</taxon>
        <taxon>Bacteroidota</taxon>
        <taxon>Flavobacteriia</taxon>
        <taxon>Flavobacteriales</taxon>
        <taxon>Owenweeksiaceae</taxon>
        <taxon>Croceimicrobium</taxon>
    </lineage>
</organism>
<dbReference type="PANTHER" id="PTHR44520">
    <property type="entry name" value="RESPONSE REGULATOR RCP1-RELATED"/>
    <property type="match status" value="1"/>
</dbReference>
<evidence type="ECO:0000313" key="4">
    <source>
        <dbReference type="Proteomes" id="UP000516305"/>
    </source>
</evidence>
<gene>
    <name evidence="3" type="ORF">H4K34_01710</name>
</gene>
<dbReference type="AlphaFoldDB" id="A0A7H0VFT5"/>
<name>A0A7H0VFT5_9FLAO</name>
<proteinExistence type="predicted"/>
<dbReference type="RefSeq" id="WP_210759110.1">
    <property type="nucleotide sequence ID" value="NZ_CP060139.1"/>
</dbReference>
<dbReference type="Pfam" id="PF00072">
    <property type="entry name" value="Response_reg"/>
    <property type="match status" value="1"/>
</dbReference>
<dbReference type="PANTHER" id="PTHR44520:SF2">
    <property type="entry name" value="RESPONSE REGULATOR RCP1"/>
    <property type="match status" value="1"/>
</dbReference>
<dbReference type="SUPFAM" id="SSF52172">
    <property type="entry name" value="CheY-like"/>
    <property type="match status" value="1"/>
</dbReference>
<keyword evidence="1" id="KW-0597">Phosphoprotein</keyword>
<dbReference type="KEGG" id="chyd:H4K34_01710"/>